<dbReference type="InterPro" id="IPR050425">
    <property type="entry name" value="NAD(P)_dehydrat-like"/>
</dbReference>
<evidence type="ECO:0000259" key="3">
    <source>
        <dbReference type="Pfam" id="PF01370"/>
    </source>
</evidence>
<proteinExistence type="inferred from homology"/>
<dbReference type="GeneID" id="18908771"/>
<dbReference type="SUPFAM" id="SSF51735">
    <property type="entry name" value="NAD(P)-binding Rossmann-fold domains"/>
    <property type="match status" value="1"/>
</dbReference>
<evidence type="ECO:0000313" key="4">
    <source>
        <dbReference type="EMBL" id="EKM52293.1"/>
    </source>
</evidence>
<dbReference type="AlphaFoldDB" id="K5VLM4"/>
<sequence>MTAPVPPGSLILVTGVNGHIASATALRLLQKGYRVRGAVRALKAGAYVQNEFKEYKDNFELIEVPDIVAFDGALDGIDAVIHTASPVTFDAKTLEEFYVPSIDGTLSIMRSAQEFSGVKRFLYLGSAGSVVMNGKDPYKEITTRDDWNIETAKLVQNLSDPARGFHIYIASKIEAERAARNFMETEKPHYAFTSVLGASVIGPIHKELTGPPRGDQTLGKLYDVLAKPPRTEGISPVKSMMWVDAYDVADLFIASLAFDKTIGKRLLAIAGRMSWAEAGDIIRKAFPDRPVPPASTKGHTVSYYGADAIQFDTALEKELLGGDWRSLEDGVLTCASDLIAKESKGWDKPIS</sequence>
<accession>K5VLM4</accession>
<comment type="similarity">
    <text evidence="2">Belongs to the NAD(P)-dependent epimerase/dehydratase family. Dihydroflavonol-4-reductase subfamily.</text>
</comment>
<dbReference type="Gene3D" id="3.40.50.720">
    <property type="entry name" value="NAD(P)-binding Rossmann-like Domain"/>
    <property type="match status" value="1"/>
</dbReference>
<protein>
    <recommendedName>
        <fullName evidence="3">NAD-dependent epimerase/dehydratase domain-containing protein</fullName>
    </recommendedName>
</protein>
<evidence type="ECO:0000256" key="1">
    <source>
        <dbReference type="ARBA" id="ARBA00023002"/>
    </source>
</evidence>
<dbReference type="InParanoid" id="K5VLM4"/>
<dbReference type="HOGENOM" id="CLU_007383_9_2_1"/>
<name>K5VLM4_PHACS</name>
<dbReference type="PANTHER" id="PTHR10366">
    <property type="entry name" value="NAD DEPENDENT EPIMERASE/DEHYDRATASE"/>
    <property type="match status" value="1"/>
</dbReference>
<dbReference type="GO" id="GO:0016616">
    <property type="term" value="F:oxidoreductase activity, acting on the CH-OH group of donors, NAD or NADP as acceptor"/>
    <property type="evidence" value="ECO:0007669"/>
    <property type="project" value="TreeGrafter"/>
</dbReference>
<dbReference type="EMBL" id="JH930475">
    <property type="protein sequence ID" value="EKM52293.1"/>
    <property type="molecule type" value="Genomic_DNA"/>
</dbReference>
<dbReference type="InterPro" id="IPR036291">
    <property type="entry name" value="NAD(P)-bd_dom_sf"/>
</dbReference>
<keyword evidence="5" id="KW-1185">Reference proteome</keyword>
<dbReference type="OrthoDB" id="2735536at2759"/>
<dbReference type="STRING" id="650164.K5VLM4"/>
<evidence type="ECO:0000256" key="2">
    <source>
        <dbReference type="ARBA" id="ARBA00023445"/>
    </source>
</evidence>
<dbReference type="Pfam" id="PF01370">
    <property type="entry name" value="Epimerase"/>
    <property type="match status" value="1"/>
</dbReference>
<dbReference type="KEGG" id="pco:PHACADRAFT_148848"/>
<feature type="domain" description="NAD-dependent epimerase/dehydratase" evidence="3">
    <location>
        <begin position="11"/>
        <end position="258"/>
    </location>
</feature>
<dbReference type="RefSeq" id="XP_007398645.1">
    <property type="nucleotide sequence ID" value="XM_007398583.1"/>
</dbReference>
<keyword evidence="1" id="KW-0560">Oxidoreductase</keyword>
<dbReference type="PANTHER" id="PTHR10366:SF562">
    <property type="entry name" value="ALDEHYDE REDUCTASE II (AFU_ORTHOLOGUE AFUA_1G11360)"/>
    <property type="match status" value="1"/>
</dbReference>
<dbReference type="Proteomes" id="UP000008370">
    <property type="component" value="Unassembled WGS sequence"/>
</dbReference>
<evidence type="ECO:0000313" key="5">
    <source>
        <dbReference type="Proteomes" id="UP000008370"/>
    </source>
</evidence>
<reference evidence="4 5" key="1">
    <citation type="journal article" date="2012" name="BMC Genomics">
        <title>Comparative genomics of the white-rot fungi, Phanerochaete carnosa and P. chrysosporium, to elucidate the genetic basis of the distinct wood types they colonize.</title>
        <authorList>
            <person name="Suzuki H."/>
            <person name="MacDonald J."/>
            <person name="Syed K."/>
            <person name="Salamov A."/>
            <person name="Hori C."/>
            <person name="Aerts A."/>
            <person name="Henrissat B."/>
            <person name="Wiebenga A."/>
            <person name="vanKuyk P.A."/>
            <person name="Barry K."/>
            <person name="Lindquist E."/>
            <person name="LaButti K."/>
            <person name="Lapidus A."/>
            <person name="Lucas S."/>
            <person name="Coutinho P."/>
            <person name="Gong Y."/>
            <person name="Samejima M."/>
            <person name="Mahadevan R."/>
            <person name="Abou-Zaid M."/>
            <person name="de Vries R.P."/>
            <person name="Igarashi K."/>
            <person name="Yadav J.S."/>
            <person name="Grigoriev I.V."/>
            <person name="Master E.R."/>
        </authorList>
    </citation>
    <scope>NUCLEOTIDE SEQUENCE [LARGE SCALE GENOMIC DNA]</scope>
    <source>
        <strain evidence="4 5">HHB-10118-sp</strain>
    </source>
</reference>
<dbReference type="InterPro" id="IPR001509">
    <property type="entry name" value="Epimerase_deHydtase"/>
</dbReference>
<gene>
    <name evidence="4" type="ORF">PHACADRAFT_148848</name>
</gene>
<organism evidence="4 5">
    <name type="scientific">Phanerochaete carnosa (strain HHB-10118-sp)</name>
    <name type="common">White-rot fungus</name>
    <name type="synonym">Peniophora carnosa</name>
    <dbReference type="NCBI Taxonomy" id="650164"/>
    <lineage>
        <taxon>Eukaryota</taxon>
        <taxon>Fungi</taxon>
        <taxon>Dikarya</taxon>
        <taxon>Basidiomycota</taxon>
        <taxon>Agaricomycotina</taxon>
        <taxon>Agaricomycetes</taxon>
        <taxon>Polyporales</taxon>
        <taxon>Phanerochaetaceae</taxon>
        <taxon>Phanerochaete</taxon>
    </lineage>
</organism>